<dbReference type="FunFam" id="6.10.250.3440:FF:000001">
    <property type="entry name" value="Mitochondrial ribosomal protein L40"/>
    <property type="match status" value="1"/>
</dbReference>
<evidence type="ECO:0000313" key="9">
    <source>
        <dbReference type="EMBL" id="CAL4174295.1"/>
    </source>
</evidence>
<accession>A0AAV2SB57</accession>
<dbReference type="Proteomes" id="UP001497623">
    <property type="component" value="Unassembled WGS sequence"/>
</dbReference>
<evidence type="ECO:0000256" key="3">
    <source>
        <dbReference type="ARBA" id="ARBA00022946"/>
    </source>
</evidence>
<feature type="non-terminal residue" evidence="9">
    <location>
        <position position="199"/>
    </location>
</feature>
<evidence type="ECO:0000256" key="8">
    <source>
        <dbReference type="ARBA" id="ARBA00083752"/>
    </source>
</evidence>
<dbReference type="InterPro" id="IPR019192">
    <property type="entry name" value="Ribosomal_mL40"/>
</dbReference>
<evidence type="ECO:0000256" key="6">
    <source>
        <dbReference type="ARBA" id="ARBA00023274"/>
    </source>
</evidence>
<comment type="caution">
    <text evidence="9">The sequence shown here is derived from an EMBL/GenBank/DDBJ whole genome shotgun (WGS) entry which is preliminary data.</text>
</comment>
<keyword evidence="4" id="KW-0689">Ribosomal protein</keyword>
<reference evidence="9 10" key="1">
    <citation type="submission" date="2024-05" db="EMBL/GenBank/DDBJ databases">
        <authorList>
            <person name="Wallberg A."/>
        </authorList>
    </citation>
    <scope>NUCLEOTIDE SEQUENCE [LARGE SCALE GENOMIC DNA]</scope>
</reference>
<keyword evidence="6" id="KW-0687">Ribonucleoprotein</keyword>
<evidence type="ECO:0000256" key="7">
    <source>
        <dbReference type="ARBA" id="ARBA00035192"/>
    </source>
</evidence>
<evidence type="ECO:0000313" key="10">
    <source>
        <dbReference type="Proteomes" id="UP001497623"/>
    </source>
</evidence>
<comment type="similarity">
    <text evidence="2">Belongs to the mitochondrion-specific ribosomal protein mL40 family.</text>
</comment>
<evidence type="ECO:0000256" key="4">
    <source>
        <dbReference type="ARBA" id="ARBA00022980"/>
    </source>
</evidence>
<dbReference type="Gene3D" id="6.10.250.3440">
    <property type="match status" value="1"/>
</dbReference>
<proteinExistence type="inferred from homology"/>
<dbReference type="GO" id="GO:0005762">
    <property type="term" value="C:mitochondrial large ribosomal subunit"/>
    <property type="evidence" value="ECO:0007669"/>
    <property type="project" value="InterPro"/>
</dbReference>
<name>A0AAV2SB57_MEGNR</name>
<keyword evidence="5" id="KW-0496">Mitochondrion</keyword>
<evidence type="ECO:0000256" key="2">
    <source>
        <dbReference type="ARBA" id="ARBA00009360"/>
    </source>
</evidence>
<organism evidence="9 10">
    <name type="scientific">Meganyctiphanes norvegica</name>
    <name type="common">Northern krill</name>
    <name type="synonym">Thysanopoda norvegica</name>
    <dbReference type="NCBI Taxonomy" id="48144"/>
    <lineage>
        <taxon>Eukaryota</taxon>
        <taxon>Metazoa</taxon>
        <taxon>Ecdysozoa</taxon>
        <taxon>Arthropoda</taxon>
        <taxon>Crustacea</taxon>
        <taxon>Multicrustacea</taxon>
        <taxon>Malacostraca</taxon>
        <taxon>Eumalacostraca</taxon>
        <taxon>Eucarida</taxon>
        <taxon>Euphausiacea</taxon>
        <taxon>Euphausiidae</taxon>
        <taxon>Meganyctiphanes</taxon>
    </lineage>
</organism>
<dbReference type="AlphaFoldDB" id="A0AAV2SB57"/>
<sequence>MASLKSSELNISHSMVYVNNFTLNPILCFRGYSSHAMCKGMNFNSRNDERVMKYRNRQKKHKICEKNILILSKVAVTLYGPVAYGQIAAPLQIPVQIRARKNVPLSSEEIFSRQALEKEWSRYKYQQHLAETAMIQTVISSQEKALEELRKESEELWLEAIQLNPTLLPLSLKGPVKTAPIANYDAPDGEYIDITKNWD</sequence>
<dbReference type="InterPro" id="IPR039145">
    <property type="entry name" value="Ribosomal_mL40_metazoa/plant"/>
</dbReference>
<dbReference type="Pfam" id="PF09812">
    <property type="entry name" value="MRP-L28"/>
    <property type="match status" value="1"/>
</dbReference>
<gene>
    <name evidence="9" type="ORF">MNOR_LOCUS34486</name>
</gene>
<dbReference type="PANTHER" id="PTHR13359:SF2">
    <property type="entry name" value="LARGE RIBOSOMAL SUBUNIT PROTEIN ML40"/>
    <property type="match status" value="1"/>
</dbReference>
<protein>
    <recommendedName>
        <fullName evidence="7">Large ribosomal subunit protein mL40</fullName>
    </recommendedName>
    <alternativeName>
        <fullName evidence="8">39S ribosomal protein L40, mitochondrial</fullName>
    </alternativeName>
</protein>
<keyword evidence="3" id="KW-0809">Transit peptide</keyword>
<keyword evidence="10" id="KW-1185">Reference proteome</keyword>
<evidence type="ECO:0000256" key="5">
    <source>
        <dbReference type="ARBA" id="ARBA00023128"/>
    </source>
</evidence>
<dbReference type="EMBL" id="CAXKWB010053344">
    <property type="protein sequence ID" value="CAL4174295.1"/>
    <property type="molecule type" value="Genomic_DNA"/>
</dbReference>
<comment type="subcellular location">
    <subcellularLocation>
        <location evidence="1">Mitochondrion</location>
    </subcellularLocation>
</comment>
<evidence type="ECO:0000256" key="1">
    <source>
        <dbReference type="ARBA" id="ARBA00004173"/>
    </source>
</evidence>
<dbReference type="PANTHER" id="PTHR13359">
    <property type="entry name" value="39S RIBOSOMAL PROTEIN L40, MITOCHONDRIAL"/>
    <property type="match status" value="1"/>
</dbReference>